<dbReference type="EMBL" id="MT143998">
    <property type="protein sequence ID" value="QJA45874.1"/>
    <property type="molecule type" value="Genomic_DNA"/>
</dbReference>
<proteinExistence type="predicted"/>
<name>A0A6H1ZE93_9ZZZZ</name>
<feature type="domain" description="Phage capsid-like C-terminal" evidence="4">
    <location>
        <begin position="145"/>
        <end position="409"/>
    </location>
</feature>
<keyword evidence="3" id="KW-0175">Coiled coil</keyword>
<comment type="subcellular location">
    <subcellularLocation>
        <location evidence="1">Virion</location>
    </subcellularLocation>
</comment>
<dbReference type="NCBIfam" id="TIGR01554">
    <property type="entry name" value="major_cap_HK97"/>
    <property type="match status" value="1"/>
</dbReference>
<keyword evidence="2" id="KW-0946">Virion</keyword>
<dbReference type="EMBL" id="MT144781">
    <property type="protein sequence ID" value="QJH99306.1"/>
    <property type="molecule type" value="Genomic_DNA"/>
</dbReference>
<dbReference type="SUPFAM" id="SSF56563">
    <property type="entry name" value="Major capsid protein gp5"/>
    <property type="match status" value="1"/>
</dbReference>
<evidence type="ECO:0000256" key="1">
    <source>
        <dbReference type="ARBA" id="ARBA00004328"/>
    </source>
</evidence>
<evidence type="ECO:0000256" key="2">
    <source>
        <dbReference type="ARBA" id="ARBA00022844"/>
    </source>
</evidence>
<feature type="coiled-coil region" evidence="3">
    <location>
        <begin position="4"/>
        <end position="62"/>
    </location>
</feature>
<dbReference type="InterPro" id="IPR054612">
    <property type="entry name" value="Phage_capsid-like_C"/>
</dbReference>
<dbReference type="InterPro" id="IPR024455">
    <property type="entry name" value="Phage_capsid"/>
</dbReference>
<evidence type="ECO:0000259" key="4">
    <source>
        <dbReference type="Pfam" id="PF05065"/>
    </source>
</evidence>
<dbReference type="Gene3D" id="3.30.2400.10">
    <property type="entry name" value="Major capsid protein gp5"/>
    <property type="match status" value="1"/>
</dbReference>
<organism evidence="5">
    <name type="scientific">viral metagenome</name>
    <dbReference type="NCBI Taxonomy" id="1070528"/>
    <lineage>
        <taxon>unclassified sequences</taxon>
        <taxon>metagenomes</taxon>
        <taxon>organismal metagenomes</taxon>
    </lineage>
</organism>
<evidence type="ECO:0000313" key="5">
    <source>
        <dbReference type="EMBL" id="QJA45874.1"/>
    </source>
</evidence>
<evidence type="ECO:0000313" key="6">
    <source>
        <dbReference type="EMBL" id="QJH99306.1"/>
    </source>
</evidence>
<dbReference type="Gene3D" id="3.30.2320.10">
    <property type="entry name" value="hypothetical protein PF0899 domain"/>
    <property type="match status" value="1"/>
</dbReference>
<gene>
    <name evidence="5" type="ORF">TM448A00285_0052</name>
    <name evidence="6" type="ORF">TM448B01549_0007</name>
</gene>
<dbReference type="GO" id="GO:0044423">
    <property type="term" value="C:virion component"/>
    <property type="evidence" value="ECO:0007669"/>
    <property type="project" value="UniProtKB-KW"/>
</dbReference>
<dbReference type="AlphaFoldDB" id="A0A6H1ZE93"/>
<reference evidence="5" key="1">
    <citation type="submission" date="2020-03" db="EMBL/GenBank/DDBJ databases">
        <title>The deep terrestrial virosphere.</title>
        <authorList>
            <person name="Holmfeldt K."/>
            <person name="Nilsson E."/>
            <person name="Simone D."/>
            <person name="Lopez-Fernandez M."/>
            <person name="Wu X."/>
            <person name="de Brujin I."/>
            <person name="Lundin D."/>
            <person name="Andersson A."/>
            <person name="Bertilsson S."/>
            <person name="Dopson M."/>
        </authorList>
    </citation>
    <scope>NUCLEOTIDE SEQUENCE</scope>
    <source>
        <strain evidence="5">TM448A00285</strain>
        <strain evidence="6">TM448B01549</strain>
    </source>
</reference>
<accession>A0A6H1ZE93</accession>
<protein>
    <submittedName>
        <fullName evidence="5">Putative capsid protein</fullName>
    </submittedName>
</protein>
<evidence type="ECO:0000256" key="3">
    <source>
        <dbReference type="SAM" id="Coils"/>
    </source>
</evidence>
<dbReference type="Pfam" id="PF05065">
    <property type="entry name" value="Phage_capsid"/>
    <property type="match status" value="1"/>
</dbReference>
<sequence>MKTVKELQELLNAKRAELAAIFEKAKTKVDGEDRYNLTPVQLEDVKARNAEIDGIAKELEDAKLVDSVYQANAKAIRDGNRAASDLPLGSGQVGGQPKQAKSLGQLFVESEAYKGRERKRDINAIFPDFDFLAFKTLMETGAGFAPESMRTGKIVEYAHRRPVVADLIPQTPTDQAAIVYMEETTFTNAAATRAEGGQAGESALAFTERSETIREIATWLPVTEIQIEDVSVVQALINNRLLTMLDLTEEVQLMTGSGVAPNMTGFLIKSGVQSQAKGADPTPDAIYKAMTLVRHTGFAEPSAIAIHPNDWQDIRLLRTTDGIYIWGSPAEAGAERIWGLPAVITTAETENTALLGDFQLYSEIFRKRGANIKVSDSHSDYFIKGKLAIRADKRLTLAIYRAAAFCKVTGI</sequence>